<proteinExistence type="predicted"/>
<gene>
    <name evidence="1" type="ORF">SAMN04487860_12010</name>
</gene>
<evidence type="ECO:0008006" key="3">
    <source>
        <dbReference type="Google" id="ProtNLM"/>
    </source>
</evidence>
<evidence type="ECO:0000313" key="1">
    <source>
        <dbReference type="EMBL" id="SHM87343.1"/>
    </source>
</evidence>
<dbReference type="RefSeq" id="WP_278291425.1">
    <property type="nucleotide sequence ID" value="NZ_FRCT01000020.1"/>
</dbReference>
<name>A0A1M7M990_RUMFL</name>
<dbReference type="AlphaFoldDB" id="A0A1M7M990"/>
<organism evidence="1 2">
    <name type="scientific">Ruminococcus flavefaciens</name>
    <dbReference type="NCBI Taxonomy" id="1265"/>
    <lineage>
        <taxon>Bacteria</taxon>
        <taxon>Bacillati</taxon>
        <taxon>Bacillota</taxon>
        <taxon>Clostridia</taxon>
        <taxon>Eubacteriales</taxon>
        <taxon>Oscillospiraceae</taxon>
        <taxon>Ruminococcus</taxon>
    </lineage>
</organism>
<reference evidence="1 2" key="1">
    <citation type="submission" date="2016-11" db="EMBL/GenBank/DDBJ databases">
        <authorList>
            <person name="Jaros S."/>
            <person name="Januszkiewicz K."/>
            <person name="Wedrychowicz H."/>
        </authorList>
    </citation>
    <scope>NUCLEOTIDE SEQUENCE [LARGE SCALE GENOMIC DNA]</scope>
    <source>
        <strain evidence="1 2">Y1</strain>
    </source>
</reference>
<sequence>MEKYTTPELEIIKFDAEDVITTSFGNGGESGDMGGSSDITF</sequence>
<dbReference type="Proteomes" id="UP000184394">
    <property type="component" value="Unassembled WGS sequence"/>
</dbReference>
<protein>
    <recommendedName>
        <fullName evidence="3">Lasso peptide</fullName>
    </recommendedName>
</protein>
<evidence type="ECO:0000313" key="2">
    <source>
        <dbReference type="Proteomes" id="UP000184394"/>
    </source>
</evidence>
<dbReference type="EMBL" id="FRCT01000020">
    <property type="protein sequence ID" value="SHM87343.1"/>
    <property type="molecule type" value="Genomic_DNA"/>
</dbReference>
<accession>A0A1M7M990</accession>